<dbReference type="AlphaFoldDB" id="A0AAD5UKK7"/>
<comment type="caution">
    <text evidence="1">The sequence shown here is derived from an EMBL/GenBank/DDBJ whole genome shotgun (WGS) entry which is preliminary data.</text>
</comment>
<evidence type="ECO:0000313" key="2">
    <source>
        <dbReference type="Proteomes" id="UP001210925"/>
    </source>
</evidence>
<name>A0AAD5UKK7_9FUNG</name>
<dbReference type="Proteomes" id="UP001210925">
    <property type="component" value="Unassembled WGS sequence"/>
</dbReference>
<accession>A0AAD5UKK7</accession>
<dbReference type="EMBL" id="JADGKB010000010">
    <property type="protein sequence ID" value="KAJ3260648.1"/>
    <property type="molecule type" value="Genomic_DNA"/>
</dbReference>
<sequence>MQIDKPALSKKQRRDHVNKYQNLFDLLKTMDKPLIFQAIRTYQKKGDLKPFLLGINYLELSDVLQLQSQLKIQPTKTYYSLLLHKYKNHIFSSKDSDNSKLEKLQEMTKLLEKIRFECFSKPEMSDILLVLECTIHLKQDPQELFKQVLTEYQPVVSFFILLLDYFHQGSPIDLISTCRNYHVLHSNAIQLKILEIISKQESGEILSKSLEFVSILKRLNIKVTEETFNHVLKLYSDPKEALEFIKINHFRIYTKNVKRLLHMNGDQAISTELWQRASANKRLLSLFIRYCSTTRDFHTLVKIADSVSDKEQYVELLDGLMEIDSPLETVRVWKQSNLLQHEKSWKWLLLSINSRNTMPMFTDIVTELLLHGPPIPTNLSEILVLLLQRIGESDLEKRELLLEHVKEMALFHQDMENII</sequence>
<protein>
    <submittedName>
        <fullName evidence="1">Uncharacterized protein</fullName>
    </submittedName>
</protein>
<organism evidence="1 2">
    <name type="scientific">Boothiomyces macroporosus</name>
    <dbReference type="NCBI Taxonomy" id="261099"/>
    <lineage>
        <taxon>Eukaryota</taxon>
        <taxon>Fungi</taxon>
        <taxon>Fungi incertae sedis</taxon>
        <taxon>Chytridiomycota</taxon>
        <taxon>Chytridiomycota incertae sedis</taxon>
        <taxon>Chytridiomycetes</taxon>
        <taxon>Rhizophydiales</taxon>
        <taxon>Terramycetaceae</taxon>
        <taxon>Boothiomyces</taxon>
    </lineage>
</organism>
<evidence type="ECO:0000313" key="1">
    <source>
        <dbReference type="EMBL" id="KAJ3260648.1"/>
    </source>
</evidence>
<proteinExistence type="predicted"/>
<gene>
    <name evidence="1" type="ORF">HK103_000258</name>
</gene>
<keyword evidence="2" id="KW-1185">Reference proteome</keyword>
<reference evidence="1" key="1">
    <citation type="submission" date="2020-05" db="EMBL/GenBank/DDBJ databases">
        <title>Phylogenomic resolution of chytrid fungi.</title>
        <authorList>
            <person name="Stajich J.E."/>
            <person name="Amses K."/>
            <person name="Simmons R."/>
            <person name="Seto K."/>
            <person name="Myers J."/>
            <person name="Bonds A."/>
            <person name="Quandt C.A."/>
            <person name="Barry K."/>
            <person name="Liu P."/>
            <person name="Grigoriev I."/>
            <person name="Longcore J.E."/>
            <person name="James T.Y."/>
        </authorList>
    </citation>
    <scope>NUCLEOTIDE SEQUENCE</scope>
    <source>
        <strain evidence="1">PLAUS21</strain>
    </source>
</reference>